<gene>
    <name evidence="2" type="ORF">Cvel_20182</name>
</gene>
<dbReference type="PhylomeDB" id="A0A0G4G405"/>
<organism evidence="2">
    <name type="scientific">Chromera velia CCMP2878</name>
    <dbReference type="NCBI Taxonomy" id="1169474"/>
    <lineage>
        <taxon>Eukaryota</taxon>
        <taxon>Sar</taxon>
        <taxon>Alveolata</taxon>
        <taxon>Colpodellida</taxon>
        <taxon>Chromeraceae</taxon>
        <taxon>Chromera</taxon>
    </lineage>
</organism>
<evidence type="ECO:0000313" key="2">
    <source>
        <dbReference type="EMBL" id="CEM23141.1"/>
    </source>
</evidence>
<feature type="compositionally biased region" description="Polar residues" evidence="1">
    <location>
        <begin position="83"/>
        <end position="92"/>
    </location>
</feature>
<sequence length="162" mass="15899">MSIIHGEGASAIGGRSTESAHSAGLLQNFLEEGSLDSLLGGSAGVLSFLPSQREIPETGDGSLLGGVSVSNGTDEGLGEDRVQSGSNQTGESNRGLLAGAPQSAVQGGTSDIGSSQDSLDDWLGGSRAFGGGSVFLGSSVAGSVPVPLPSHYSATLAAPSQI</sequence>
<reference evidence="2" key="1">
    <citation type="submission" date="2014-11" db="EMBL/GenBank/DDBJ databases">
        <authorList>
            <person name="Otto D Thomas"/>
            <person name="Naeem Raeece"/>
        </authorList>
    </citation>
    <scope>NUCLEOTIDE SEQUENCE</scope>
</reference>
<name>A0A0G4G405_9ALVE</name>
<dbReference type="AlphaFoldDB" id="A0A0G4G405"/>
<feature type="region of interest" description="Disordered" evidence="1">
    <location>
        <begin position="57"/>
        <end position="117"/>
    </location>
</feature>
<accession>A0A0G4G405</accession>
<feature type="compositionally biased region" description="Polar residues" evidence="1">
    <location>
        <begin position="103"/>
        <end position="117"/>
    </location>
</feature>
<dbReference type="EMBL" id="CDMZ01000876">
    <property type="protein sequence ID" value="CEM23141.1"/>
    <property type="molecule type" value="Genomic_DNA"/>
</dbReference>
<proteinExistence type="predicted"/>
<evidence type="ECO:0000256" key="1">
    <source>
        <dbReference type="SAM" id="MobiDB-lite"/>
    </source>
</evidence>
<protein>
    <submittedName>
        <fullName evidence="2">Uncharacterized protein</fullName>
    </submittedName>
</protein>
<dbReference type="VEuPathDB" id="CryptoDB:Cvel_20182"/>